<protein>
    <submittedName>
        <fullName evidence="1">Putative Mannuronan C-5-epimerase</fullName>
    </submittedName>
</protein>
<accession>A0A3M2VMK4</accession>
<dbReference type="Gene3D" id="2.160.20.10">
    <property type="entry name" value="Single-stranded right-handed beta-helix, Pectin lyase-like"/>
    <property type="match status" value="1"/>
</dbReference>
<proteinExistence type="predicted"/>
<evidence type="ECO:0000313" key="2">
    <source>
        <dbReference type="Proteomes" id="UP000282378"/>
    </source>
</evidence>
<comment type="caution">
    <text evidence="1">The sequence shown here is derived from an EMBL/GenBank/DDBJ whole genome shotgun (WGS) entry which is preliminary data.</text>
</comment>
<feature type="non-terminal residue" evidence="1">
    <location>
        <position position="43"/>
    </location>
</feature>
<dbReference type="EMBL" id="RBNL01004032">
    <property type="protein sequence ID" value="RML40243.1"/>
    <property type="molecule type" value="Genomic_DNA"/>
</dbReference>
<sequence>MVLAAGTYIVSGGEEPSDGCLMLKSNVTLSGAGMGETIIKLAD</sequence>
<reference evidence="1 2" key="1">
    <citation type="submission" date="2018-08" db="EMBL/GenBank/DDBJ databases">
        <title>Recombination of ecologically and evolutionarily significant loci maintains genetic cohesion in the Pseudomonas syringae species complex.</title>
        <authorList>
            <person name="Dillon M."/>
            <person name="Thakur S."/>
            <person name="Almeida R.N.D."/>
            <person name="Weir B.S."/>
            <person name="Guttman D.S."/>
        </authorList>
    </citation>
    <scope>NUCLEOTIDE SEQUENCE [LARGE SCALE GENOMIC DNA]</scope>
    <source>
        <strain evidence="1 2">88_10</strain>
    </source>
</reference>
<dbReference type="Proteomes" id="UP000282378">
    <property type="component" value="Unassembled WGS sequence"/>
</dbReference>
<dbReference type="AlphaFoldDB" id="A0A3M2VMK4"/>
<organism evidence="1 2">
    <name type="scientific">Pseudomonas syringae pv. maculicola</name>
    <dbReference type="NCBI Taxonomy" id="59511"/>
    <lineage>
        <taxon>Bacteria</taxon>
        <taxon>Pseudomonadati</taxon>
        <taxon>Pseudomonadota</taxon>
        <taxon>Gammaproteobacteria</taxon>
        <taxon>Pseudomonadales</taxon>
        <taxon>Pseudomonadaceae</taxon>
        <taxon>Pseudomonas</taxon>
    </lineage>
</organism>
<dbReference type="InterPro" id="IPR012334">
    <property type="entry name" value="Pectin_lyas_fold"/>
</dbReference>
<gene>
    <name evidence="1" type="ORF">APX70_05294</name>
</gene>
<name>A0A3M2VMK4_PSEYM</name>
<evidence type="ECO:0000313" key="1">
    <source>
        <dbReference type="EMBL" id="RML40243.1"/>
    </source>
</evidence>